<feature type="domain" description="PucR C-terminal helix-turn-helix" evidence="1">
    <location>
        <begin position="229"/>
        <end position="283"/>
    </location>
</feature>
<proteinExistence type="predicted"/>
<dbReference type="Gene3D" id="1.10.10.2840">
    <property type="entry name" value="PucR C-terminal helix-turn-helix domain"/>
    <property type="match status" value="1"/>
</dbReference>
<dbReference type="InterPro" id="IPR051448">
    <property type="entry name" value="CdaR-like_regulators"/>
</dbReference>
<reference evidence="3" key="1">
    <citation type="journal article" date="2019" name="Int. J. Syst. Evol. Microbiol.">
        <title>The Global Catalogue of Microorganisms (GCM) 10K type strain sequencing project: providing services to taxonomists for standard genome sequencing and annotation.</title>
        <authorList>
            <consortium name="The Broad Institute Genomics Platform"/>
            <consortium name="The Broad Institute Genome Sequencing Center for Infectious Disease"/>
            <person name="Wu L."/>
            <person name="Ma J."/>
        </authorList>
    </citation>
    <scope>NUCLEOTIDE SEQUENCE [LARGE SCALE GENOMIC DNA]</scope>
    <source>
        <strain evidence="3">CGMCC 1.19032</strain>
    </source>
</reference>
<name>A0ABV9MZG7_9ENTE</name>
<dbReference type="InterPro" id="IPR042070">
    <property type="entry name" value="PucR_C-HTH_sf"/>
</dbReference>
<dbReference type="Proteomes" id="UP001595969">
    <property type="component" value="Unassembled WGS sequence"/>
</dbReference>
<dbReference type="InterPro" id="IPR009057">
    <property type="entry name" value="Homeodomain-like_sf"/>
</dbReference>
<dbReference type="EMBL" id="JBHSGS010000055">
    <property type="protein sequence ID" value="MFC4720068.1"/>
    <property type="molecule type" value="Genomic_DNA"/>
</dbReference>
<keyword evidence="3" id="KW-1185">Reference proteome</keyword>
<evidence type="ECO:0000313" key="2">
    <source>
        <dbReference type="EMBL" id="MFC4720068.1"/>
    </source>
</evidence>
<dbReference type="RefSeq" id="WP_204654511.1">
    <property type="nucleotide sequence ID" value="NZ_JAFBFD010000029.1"/>
</dbReference>
<organism evidence="2 3">
    <name type="scientific">Enterococcus lemanii</name>
    <dbReference type="NCBI Taxonomy" id="1159752"/>
    <lineage>
        <taxon>Bacteria</taxon>
        <taxon>Bacillati</taxon>
        <taxon>Bacillota</taxon>
        <taxon>Bacilli</taxon>
        <taxon>Lactobacillales</taxon>
        <taxon>Enterococcaceae</taxon>
        <taxon>Enterococcus</taxon>
    </lineage>
</organism>
<comment type="caution">
    <text evidence="2">The sequence shown here is derived from an EMBL/GenBank/DDBJ whole genome shotgun (WGS) entry which is preliminary data.</text>
</comment>
<accession>A0ABV9MZG7</accession>
<evidence type="ECO:0000313" key="3">
    <source>
        <dbReference type="Proteomes" id="UP001595969"/>
    </source>
</evidence>
<dbReference type="PANTHER" id="PTHR33744">
    <property type="entry name" value="CARBOHYDRATE DIACID REGULATOR"/>
    <property type="match status" value="1"/>
</dbReference>
<dbReference type="PANTHER" id="PTHR33744:SF15">
    <property type="entry name" value="CARBOHYDRATE DIACID REGULATOR"/>
    <property type="match status" value="1"/>
</dbReference>
<dbReference type="Pfam" id="PF13556">
    <property type="entry name" value="HTH_30"/>
    <property type="match status" value="1"/>
</dbReference>
<dbReference type="InterPro" id="IPR025736">
    <property type="entry name" value="PucR_C-HTH_dom"/>
</dbReference>
<sequence>MNIQTLQQIYPEAIKQAHATKNPNYFVFEEGHDFLWVPVHNLSKTERQLLQTFFKPKKIGQNIENHVWYEAVFQHQNAPVTAGRFRMIQVEFSSLDEATANDWNDELTNIFPQLVDHFFVSDTYGLIIEAYHEDSLTTEDLAGVFLALDGDFNTYTRLFVGSFFPYTEDFTRILAEERQLFDHELQRSNHEKCHNLSSTSLNYFAEESVKNSYLMRMLYQDWFKSEEDLVEIIQALWNNQGNISSTAKDLFMHRNTLQYKLDKFQQQTQCNLKNMNDLFLAYLLISTFKN</sequence>
<gene>
    <name evidence="2" type="ORF">ACFO5I_10050</name>
</gene>
<dbReference type="SUPFAM" id="SSF46689">
    <property type="entry name" value="Homeodomain-like"/>
    <property type="match status" value="1"/>
</dbReference>
<evidence type="ECO:0000259" key="1">
    <source>
        <dbReference type="Pfam" id="PF13556"/>
    </source>
</evidence>
<protein>
    <submittedName>
        <fullName evidence="2">Helix-turn-helix domain-containing protein</fullName>
    </submittedName>
</protein>